<dbReference type="EMBL" id="BMWG01000030">
    <property type="protein sequence ID" value="GGZ60476.1"/>
    <property type="molecule type" value="Genomic_DNA"/>
</dbReference>
<feature type="signal peptide" evidence="2">
    <location>
        <begin position="1"/>
        <end position="32"/>
    </location>
</feature>
<reference evidence="4" key="2">
    <citation type="submission" date="2020-09" db="EMBL/GenBank/DDBJ databases">
        <authorList>
            <person name="Sun Q."/>
            <person name="Ohkuma M."/>
        </authorList>
    </citation>
    <scope>NUCLEOTIDE SEQUENCE</scope>
    <source>
        <strain evidence="4">JCM 4988</strain>
    </source>
</reference>
<evidence type="ECO:0000256" key="2">
    <source>
        <dbReference type="SAM" id="SignalP"/>
    </source>
</evidence>
<feature type="compositionally biased region" description="Low complexity" evidence="1">
    <location>
        <begin position="23"/>
        <end position="45"/>
    </location>
</feature>
<dbReference type="PANTHER" id="PTHR43784:SF2">
    <property type="entry name" value="GDSL-LIKE LIPASE_ACYLHYDROLASE, PUTATIVE (AFU_ORTHOLOGUE AFUA_2G00820)-RELATED"/>
    <property type="match status" value="1"/>
</dbReference>
<feature type="domain" description="SGNH hydrolase-type esterase" evidence="3">
    <location>
        <begin position="224"/>
        <end position="409"/>
    </location>
</feature>
<dbReference type="InterPro" id="IPR006311">
    <property type="entry name" value="TAT_signal"/>
</dbReference>
<gene>
    <name evidence="4" type="ORF">GCM10010387_62760</name>
</gene>
<evidence type="ECO:0000313" key="4">
    <source>
        <dbReference type="EMBL" id="GGZ60476.1"/>
    </source>
</evidence>
<accession>A0A918QQB1</accession>
<dbReference type="PROSITE" id="PS51318">
    <property type="entry name" value="TAT"/>
    <property type="match status" value="1"/>
</dbReference>
<keyword evidence="4" id="KW-0378">Hydrolase</keyword>
<dbReference type="InterPro" id="IPR053140">
    <property type="entry name" value="GDSL_Rv0518-like"/>
</dbReference>
<dbReference type="InterPro" id="IPR036514">
    <property type="entry name" value="SGNH_hydro_sf"/>
</dbReference>
<evidence type="ECO:0000256" key="1">
    <source>
        <dbReference type="SAM" id="MobiDB-lite"/>
    </source>
</evidence>
<dbReference type="Gene3D" id="3.40.50.1110">
    <property type="entry name" value="SGNH hydrolase"/>
    <property type="match status" value="1"/>
</dbReference>
<evidence type="ECO:0000259" key="3">
    <source>
        <dbReference type="Pfam" id="PF13472"/>
    </source>
</evidence>
<dbReference type="CDD" id="cd01830">
    <property type="entry name" value="XynE_like"/>
    <property type="match status" value="1"/>
</dbReference>
<dbReference type="Proteomes" id="UP000630936">
    <property type="component" value="Unassembled WGS sequence"/>
</dbReference>
<dbReference type="GO" id="GO:0016787">
    <property type="term" value="F:hydrolase activity"/>
    <property type="evidence" value="ECO:0007669"/>
    <property type="project" value="UniProtKB-KW"/>
</dbReference>
<dbReference type="InterPro" id="IPR013830">
    <property type="entry name" value="SGNH_hydro"/>
</dbReference>
<dbReference type="PANTHER" id="PTHR43784">
    <property type="entry name" value="GDSL-LIKE LIPASE/ACYLHYDROLASE, PUTATIVE (AFU_ORTHOLOGUE AFUA_2G00820)-RELATED"/>
    <property type="match status" value="1"/>
</dbReference>
<dbReference type="Pfam" id="PF13472">
    <property type="entry name" value="Lipase_GDSL_2"/>
    <property type="match status" value="1"/>
</dbReference>
<reference evidence="4" key="1">
    <citation type="journal article" date="2014" name="Int. J. Syst. Evol. Microbiol.">
        <title>Complete genome sequence of Corynebacterium casei LMG S-19264T (=DSM 44701T), isolated from a smear-ripened cheese.</title>
        <authorList>
            <consortium name="US DOE Joint Genome Institute (JGI-PGF)"/>
            <person name="Walter F."/>
            <person name="Albersmeier A."/>
            <person name="Kalinowski J."/>
            <person name="Ruckert C."/>
        </authorList>
    </citation>
    <scope>NUCLEOTIDE SEQUENCE</scope>
    <source>
        <strain evidence="4">JCM 4988</strain>
    </source>
</reference>
<keyword evidence="2" id="KW-0732">Signal</keyword>
<feature type="region of interest" description="Disordered" evidence="1">
    <location>
        <begin position="23"/>
        <end position="49"/>
    </location>
</feature>
<evidence type="ECO:0000313" key="5">
    <source>
        <dbReference type="Proteomes" id="UP000630936"/>
    </source>
</evidence>
<organism evidence="4 5">
    <name type="scientific">Streptomyces inusitatus</name>
    <dbReference type="NCBI Taxonomy" id="68221"/>
    <lineage>
        <taxon>Bacteria</taxon>
        <taxon>Bacillati</taxon>
        <taxon>Actinomycetota</taxon>
        <taxon>Actinomycetes</taxon>
        <taxon>Kitasatosporales</taxon>
        <taxon>Streptomycetaceae</taxon>
        <taxon>Streptomyces</taxon>
    </lineage>
</organism>
<sequence length="434" mass="44830">MTTSRRLLCTLVAAAGLTLLTPAGTRSTTAGAPNPGVPNPGVTGAAHDRGWTGTWEAAPSHAVPALPGSSIRNVVHTSVGGRAARIRVTNRFGTAPLRIGAVTVALQRPGRPASPGAVPGSMRRATFSGATAVTVPAGRDLVTDPVPLEVPADANLLVTLHTPPGGPDSPATQHRSARQTGFIAPGGDSTADESGTEYTAATGSWHYLTGVDVLSPRTPGSVVALGDSITDGTGSTADANRRWPDRLAARLAELPPEERPGVLNAGIAGNRLLLDGTGPGARARFDADVLSRTGVRAVIVLIGVNDLKGVPEQTDPAAFRAAHREIVRRAHARGVRVVGGTVAPFAGHPGHTEARERARRSVNHLIRTGGIFDAVADFDAAVRDPEHPRRLLPAYDTGDHLHLNDAGLQALADTVDLRDLTGTRAPGTDRAPGH</sequence>
<dbReference type="AlphaFoldDB" id="A0A918QQB1"/>
<proteinExistence type="predicted"/>
<feature type="region of interest" description="Disordered" evidence="1">
    <location>
        <begin position="163"/>
        <end position="197"/>
    </location>
</feature>
<keyword evidence="5" id="KW-1185">Reference proteome</keyword>
<name>A0A918QQB1_9ACTN</name>
<dbReference type="SUPFAM" id="SSF52266">
    <property type="entry name" value="SGNH hydrolase"/>
    <property type="match status" value="1"/>
</dbReference>
<dbReference type="RefSeq" id="WP_190126673.1">
    <property type="nucleotide sequence ID" value="NZ_BMWG01000030.1"/>
</dbReference>
<feature type="chain" id="PRO_5038999813" evidence="2">
    <location>
        <begin position="33"/>
        <end position="434"/>
    </location>
</feature>
<protein>
    <submittedName>
        <fullName evidence="4">SGNH hydrolase</fullName>
    </submittedName>
</protein>
<comment type="caution">
    <text evidence="4">The sequence shown here is derived from an EMBL/GenBank/DDBJ whole genome shotgun (WGS) entry which is preliminary data.</text>
</comment>